<sequence length="36" mass="3967">MAITFSLLMLERRNVLPVDFSDGYQLSTSTTSTCAP</sequence>
<proteinExistence type="predicted"/>
<protein>
    <submittedName>
        <fullName evidence="1">Uncharacterized protein</fullName>
    </submittedName>
</protein>
<organism evidence="1 2">
    <name type="scientific">Corchorus capsularis</name>
    <name type="common">Jute</name>
    <dbReference type="NCBI Taxonomy" id="210143"/>
    <lineage>
        <taxon>Eukaryota</taxon>
        <taxon>Viridiplantae</taxon>
        <taxon>Streptophyta</taxon>
        <taxon>Embryophyta</taxon>
        <taxon>Tracheophyta</taxon>
        <taxon>Spermatophyta</taxon>
        <taxon>Magnoliopsida</taxon>
        <taxon>eudicotyledons</taxon>
        <taxon>Gunneridae</taxon>
        <taxon>Pentapetalae</taxon>
        <taxon>rosids</taxon>
        <taxon>malvids</taxon>
        <taxon>Malvales</taxon>
        <taxon>Malvaceae</taxon>
        <taxon>Grewioideae</taxon>
        <taxon>Apeibeae</taxon>
        <taxon>Corchorus</taxon>
    </lineage>
</organism>
<dbReference type="Proteomes" id="UP000188268">
    <property type="component" value="Unassembled WGS sequence"/>
</dbReference>
<dbReference type="Gramene" id="OMO67134">
    <property type="protein sequence ID" value="OMO67134"/>
    <property type="gene ID" value="CCACVL1_20769"/>
</dbReference>
<comment type="caution">
    <text evidence="1">The sequence shown here is derived from an EMBL/GenBank/DDBJ whole genome shotgun (WGS) entry which is preliminary data.</text>
</comment>
<reference evidence="1 2" key="1">
    <citation type="submission" date="2013-09" db="EMBL/GenBank/DDBJ databases">
        <title>Corchorus capsularis genome sequencing.</title>
        <authorList>
            <person name="Alam M."/>
            <person name="Haque M.S."/>
            <person name="Islam M.S."/>
            <person name="Emdad E.M."/>
            <person name="Islam M.M."/>
            <person name="Ahmed B."/>
            <person name="Halim A."/>
            <person name="Hossen Q.M.M."/>
            <person name="Hossain M.Z."/>
            <person name="Ahmed R."/>
            <person name="Khan M.M."/>
            <person name="Islam R."/>
            <person name="Rashid M.M."/>
            <person name="Khan S.A."/>
            <person name="Rahman M.S."/>
            <person name="Alam M."/>
        </authorList>
    </citation>
    <scope>NUCLEOTIDE SEQUENCE [LARGE SCALE GENOMIC DNA]</scope>
    <source>
        <strain evidence="2">cv. CVL-1</strain>
        <tissue evidence="1">Whole seedling</tissue>
    </source>
</reference>
<dbReference type="AlphaFoldDB" id="A0A1R3H9U5"/>
<keyword evidence="2" id="KW-1185">Reference proteome</keyword>
<evidence type="ECO:0000313" key="2">
    <source>
        <dbReference type="Proteomes" id="UP000188268"/>
    </source>
</evidence>
<name>A0A1R3H9U5_COCAP</name>
<dbReference type="EMBL" id="AWWV01012447">
    <property type="protein sequence ID" value="OMO67134.1"/>
    <property type="molecule type" value="Genomic_DNA"/>
</dbReference>
<accession>A0A1R3H9U5</accession>
<gene>
    <name evidence="1" type="ORF">CCACVL1_20769</name>
</gene>
<evidence type="ECO:0000313" key="1">
    <source>
        <dbReference type="EMBL" id="OMO67134.1"/>
    </source>
</evidence>